<protein>
    <recommendedName>
        <fullName evidence="1">DUF5615 domain-containing protein</fullName>
    </recommendedName>
</protein>
<gene>
    <name evidence="2" type="ORF">A2151_01720</name>
</gene>
<dbReference type="AlphaFoldDB" id="A0A1F6TR99"/>
<organism evidence="2 3">
    <name type="scientific">Candidatus Muproteobacteria bacterium RBG_16_65_34</name>
    <dbReference type="NCBI Taxonomy" id="1817760"/>
    <lineage>
        <taxon>Bacteria</taxon>
        <taxon>Pseudomonadati</taxon>
        <taxon>Pseudomonadota</taxon>
        <taxon>Candidatus Muproteobacteria</taxon>
    </lineage>
</organism>
<proteinExistence type="predicted"/>
<sequence length="123" mass="13743">MKILVDMNLSPRWVEFFVAAGWEAVHWAAIGDFRATDRTIMAWAKEHGYIVFTHDLDFGALLAATRAMGPSVIQVRTQKVLPEDIGETVAKSLRELRGELERGAMVSIDPGRARVRILPFHAA</sequence>
<dbReference type="Proteomes" id="UP000178885">
    <property type="component" value="Unassembled WGS sequence"/>
</dbReference>
<evidence type="ECO:0000259" key="1">
    <source>
        <dbReference type="Pfam" id="PF18480"/>
    </source>
</evidence>
<dbReference type="Pfam" id="PF18480">
    <property type="entry name" value="DUF5615"/>
    <property type="match status" value="1"/>
</dbReference>
<comment type="caution">
    <text evidence="2">The sequence shown here is derived from an EMBL/GenBank/DDBJ whole genome shotgun (WGS) entry which is preliminary data.</text>
</comment>
<evidence type="ECO:0000313" key="2">
    <source>
        <dbReference type="EMBL" id="OGI47630.1"/>
    </source>
</evidence>
<dbReference type="STRING" id="1817760.A2151_01720"/>
<feature type="domain" description="DUF5615" evidence="1">
    <location>
        <begin position="1"/>
        <end position="109"/>
    </location>
</feature>
<dbReference type="InterPro" id="IPR041049">
    <property type="entry name" value="DUF5615"/>
</dbReference>
<evidence type="ECO:0000313" key="3">
    <source>
        <dbReference type="Proteomes" id="UP000178885"/>
    </source>
</evidence>
<accession>A0A1F6TR99</accession>
<name>A0A1F6TR99_9PROT</name>
<reference evidence="2 3" key="1">
    <citation type="journal article" date="2016" name="Nat. Commun.">
        <title>Thousands of microbial genomes shed light on interconnected biogeochemical processes in an aquifer system.</title>
        <authorList>
            <person name="Anantharaman K."/>
            <person name="Brown C.T."/>
            <person name="Hug L.A."/>
            <person name="Sharon I."/>
            <person name="Castelle C.J."/>
            <person name="Probst A.J."/>
            <person name="Thomas B.C."/>
            <person name="Singh A."/>
            <person name="Wilkins M.J."/>
            <person name="Karaoz U."/>
            <person name="Brodie E.L."/>
            <person name="Williams K.H."/>
            <person name="Hubbard S.S."/>
            <person name="Banfield J.F."/>
        </authorList>
    </citation>
    <scope>NUCLEOTIDE SEQUENCE [LARGE SCALE GENOMIC DNA]</scope>
</reference>
<dbReference type="EMBL" id="MFSU01000050">
    <property type="protein sequence ID" value="OGI47630.1"/>
    <property type="molecule type" value="Genomic_DNA"/>
</dbReference>